<dbReference type="PROSITE" id="PS00073">
    <property type="entry name" value="ACYL_COA_DH_2"/>
    <property type="match status" value="1"/>
</dbReference>
<evidence type="ECO:0000313" key="9">
    <source>
        <dbReference type="EMBL" id="APT88004.1"/>
    </source>
</evidence>
<dbReference type="AlphaFoldDB" id="A0A1L7CQ86"/>
<dbReference type="Gene3D" id="1.10.540.10">
    <property type="entry name" value="Acyl-CoA dehydrogenase/oxidase, N-terminal domain"/>
    <property type="match status" value="1"/>
</dbReference>
<dbReference type="InterPro" id="IPR009100">
    <property type="entry name" value="AcylCoA_DH/oxidase_NM_dom_sf"/>
</dbReference>
<dbReference type="PANTHER" id="PTHR43188">
    <property type="entry name" value="ACYL-COENZYME A OXIDASE"/>
    <property type="match status" value="1"/>
</dbReference>
<dbReference type="GO" id="GO:0003995">
    <property type="term" value="F:acyl-CoA dehydrogenase activity"/>
    <property type="evidence" value="ECO:0007669"/>
    <property type="project" value="InterPro"/>
</dbReference>
<dbReference type="SUPFAM" id="SSF47203">
    <property type="entry name" value="Acyl-CoA dehydrogenase C-terminal domain-like"/>
    <property type="match status" value="1"/>
</dbReference>
<protein>
    <submittedName>
        <fullName evidence="9">Acyl-CoA dehydrogenase</fullName>
    </submittedName>
</protein>
<evidence type="ECO:0000259" key="8">
    <source>
        <dbReference type="Pfam" id="PF02771"/>
    </source>
</evidence>
<evidence type="ECO:0000256" key="1">
    <source>
        <dbReference type="ARBA" id="ARBA00001974"/>
    </source>
</evidence>
<dbReference type="InterPro" id="IPR006089">
    <property type="entry name" value="Acyl-CoA_DH_CS"/>
</dbReference>
<comment type="similarity">
    <text evidence="2 5">Belongs to the acyl-CoA dehydrogenase family.</text>
</comment>
<keyword evidence="5" id="KW-0560">Oxidoreductase</keyword>
<dbReference type="InterPro" id="IPR036250">
    <property type="entry name" value="AcylCo_DH-like_C"/>
</dbReference>
<evidence type="ECO:0000256" key="5">
    <source>
        <dbReference type="RuleBase" id="RU362125"/>
    </source>
</evidence>
<dbReference type="InterPro" id="IPR006091">
    <property type="entry name" value="Acyl-CoA_Oxase/DH_mid-dom"/>
</dbReference>
<dbReference type="Pfam" id="PF02770">
    <property type="entry name" value="Acyl-CoA_dh_M"/>
    <property type="match status" value="1"/>
</dbReference>
<evidence type="ECO:0000259" key="7">
    <source>
        <dbReference type="Pfam" id="PF02770"/>
    </source>
</evidence>
<dbReference type="OrthoDB" id="9770681at2"/>
<evidence type="ECO:0000256" key="4">
    <source>
        <dbReference type="ARBA" id="ARBA00022827"/>
    </source>
</evidence>
<dbReference type="GO" id="GO:0006635">
    <property type="term" value="P:fatty acid beta-oxidation"/>
    <property type="evidence" value="ECO:0007669"/>
    <property type="project" value="InterPro"/>
</dbReference>
<dbReference type="Gene3D" id="1.20.140.10">
    <property type="entry name" value="Butyryl-CoA Dehydrogenase, subunit A, domain 3"/>
    <property type="match status" value="1"/>
</dbReference>
<feature type="domain" description="Acyl-CoA dehydrogenase/oxidase C-terminal" evidence="6">
    <location>
        <begin position="239"/>
        <end position="381"/>
    </location>
</feature>
<comment type="cofactor">
    <cofactor evidence="1 5">
        <name>FAD</name>
        <dbReference type="ChEBI" id="CHEBI:57692"/>
    </cofactor>
</comment>
<dbReference type="InterPro" id="IPR037069">
    <property type="entry name" value="AcylCoA_DH/ox_N_sf"/>
</dbReference>
<keyword evidence="3 5" id="KW-0285">Flavoprotein</keyword>
<organism evidence="9 10">
    <name type="scientific">Corynebacterium frankenforstense DSM 45800</name>
    <dbReference type="NCBI Taxonomy" id="1437875"/>
    <lineage>
        <taxon>Bacteria</taxon>
        <taxon>Bacillati</taxon>
        <taxon>Actinomycetota</taxon>
        <taxon>Actinomycetes</taxon>
        <taxon>Mycobacteriales</taxon>
        <taxon>Corynebacteriaceae</taxon>
        <taxon>Corynebacterium</taxon>
    </lineage>
</organism>
<gene>
    <name evidence="9" type="ORF">CFRA_00395</name>
</gene>
<dbReference type="Pfam" id="PF00441">
    <property type="entry name" value="Acyl-CoA_dh_1"/>
    <property type="match status" value="1"/>
</dbReference>
<dbReference type="InterPro" id="IPR045008">
    <property type="entry name" value="ACX4-like"/>
</dbReference>
<evidence type="ECO:0000259" key="6">
    <source>
        <dbReference type="Pfam" id="PF00441"/>
    </source>
</evidence>
<dbReference type="STRING" id="1437875.CFRA_00395"/>
<evidence type="ECO:0000256" key="3">
    <source>
        <dbReference type="ARBA" id="ARBA00022630"/>
    </source>
</evidence>
<feature type="domain" description="Acyl-CoA dehydrogenase/oxidase N-terminal" evidence="8">
    <location>
        <begin position="19"/>
        <end position="122"/>
    </location>
</feature>
<dbReference type="InterPro" id="IPR046373">
    <property type="entry name" value="Acyl-CoA_Oxase/DH_mid-dom_sf"/>
</dbReference>
<dbReference type="Pfam" id="PF02771">
    <property type="entry name" value="Acyl-CoA_dh_N"/>
    <property type="match status" value="1"/>
</dbReference>
<dbReference type="PANTHER" id="PTHR43188:SF1">
    <property type="entry name" value="ACYL-COA DEHYDROGENASE"/>
    <property type="match status" value="1"/>
</dbReference>
<reference evidence="9 10" key="1">
    <citation type="submission" date="2014-08" db="EMBL/GenBank/DDBJ databases">
        <title>Complete genome sequence of Corynebacterium frankenforstense ST18(T) (=DSM 45800(T)), isolated from raw cow milk.</title>
        <authorList>
            <person name="Ruckert C."/>
            <person name="Albersmeier A."/>
            <person name="Winkler A."/>
            <person name="Lipski A."/>
            <person name="Kalinowski J."/>
        </authorList>
    </citation>
    <scope>NUCLEOTIDE SEQUENCE [LARGE SCALE GENOMIC DNA]</scope>
    <source>
        <strain evidence="9 10">ST18</strain>
    </source>
</reference>
<dbReference type="Gene3D" id="2.40.110.10">
    <property type="entry name" value="Butyryl-CoA Dehydrogenase, subunit A, domain 2"/>
    <property type="match status" value="1"/>
</dbReference>
<dbReference type="InterPro" id="IPR009075">
    <property type="entry name" value="AcylCo_DH/oxidase_C"/>
</dbReference>
<sequence length="388" mass="43245">MAGRYPEGDFYGFEQELSAEEREILLKVRDWAQNTVKPVAADYWNRWEFPHELMDSIADLDIISLVRHKGRSRLLAGLVTAEIHRADASVGTFFSGHDGLFTGSIELLGSEEQKQRWLPDLYAVRKTGVLAITEPEAGSDVAKGMRTTAEKVDGGWKLNGTKRWIGNATWSDYAVIYARDIADDQVKGFVVDTSAEGYRAELMENRIALRAVQNAEIHLTDCFVPDADKLEGANTFKDTNKVFKSARATVGWQAVGLQMGALDATLDYADEREQFGRKISSFQINQSKLATMLGNLIASESMMYTLNRMQDRDADHNEHSALAKAQVTRLMRETVALGREVQGGNGLVTDYHMAKIFCDAEALYSYEGTYDINQLIVARSITGESAFV</sequence>
<evidence type="ECO:0000256" key="2">
    <source>
        <dbReference type="ARBA" id="ARBA00009347"/>
    </source>
</evidence>
<dbReference type="RefSeq" id="WP_075662976.1">
    <property type="nucleotide sequence ID" value="NZ_CP009247.1"/>
</dbReference>
<accession>A0A1L7CQ86</accession>
<dbReference type="SUPFAM" id="SSF56645">
    <property type="entry name" value="Acyl-CoA dehydrogenase NM domain-like"/>
    <property type="match status" value="1"/>
</dbReference>
<dbReference type="InterPro" id="IPR013786">
    <property type="entry name" value="AcylCoA_DH/ox_N"/>
</dbReference>
<proteinExistence type="inferred from homology"/>
<keyword evidence="4 5" id="KW-0274">FAD</keyword>
<dbReference type="KEGG" id="cfk:CFRA_00395"/>
<dbReference type="GO" id="GO:0050660">
    <property type="term" value="F:flavin adenine dinucleotide binding"/>
    <property type="evidence" value="ECO:0007669"/>
    <property type="project" value="InterPro"/>
</dbReference>
<dbReference type="Proteomes" id="UP000185434">
    <property type="component" value="Chromosome"/>
</dbReference>
<dbReference type="EMBL" id="CP009247">
    <property type="protein sequence ID" value="APT88004.1"/>
    <property type="molecule type" value="Genomic_DNA"/>
</dbReference>
<keyword evidence="10" id="KW-1185">Reference proteome</keyword>
<evidence type="ECO:0000313" key="10">
    <source>
        <dbReference type="Proteomes" id="UP000185434"/>
    </source>
</evidence>
<feature type="domain" description="Acyl-CoA oxidase/dehydrogenase middle" evidence="7">
    <location>
        <begin position="130"/>
        <end position="222"/>
    </location>
</feature>
<name>A0A1L7CQ86_9CORY</name>